<organism evidence="1 2">
    <name type="scientific">Larkinella knui</name>
    <dbReference type="NCBI Taxonomy" id="2025310"/>
    <lineage>
        <taxon>Bacteria</taxon>
        <taxon>Pseudomonadati</taxon>
        <taxon>Bacteroidota</taxon>
        <taxon>Cytophagia</taxon>
        <taxon>Cytophagales</taxon>
        <taxon>Spirosomataceae</taxon>
        <taxon>Larkinella</taxon>
    </lineage>
</organism>
<proteinExistence type="predicted"/>
<evidence type="ECO:0000313" key="2">
    <source>
        <dbReference type="Proteomes" id="UP000274271"/>
    </source>
</evidence>
<dbReference type="EMBL" id="RQJP01000002">
    <property type="protein sequence ID" value="RRB15157.1"/>
    <property type="molecule type" value="Genomic_DNA"/>
</dbReference>
<dbReference type="RefSeq" id="WP_124906761.1">
    <property type="nucleotide sequence ID" value="NZ_RQJP01000002.1"/>
</dbReference>
<comment type="caution">
    <text evidence="1">The sequence shown here is derived from an EMBL/GenBank/DDBJ whole genome shotgun (WGS) entry which is preliminary data.</text>
</comment>
<protein>
    <submittedName>
        <fullName evidence="1">Uncharacterized protein</fullName>
    </submittedName>
</protein>
<dbReference type="AlphaFoldDB" id="A0A3P1CP99"/>
<keyword evidence="2" id="KW-1185">Reference proteome</keyword>
<gene>
    <name evidence="1" type="ORF">EHT87_11455</name>
</gene>
<accession>A0A3P1CP99</accession>
<dbReference type="Proteomes" id="UP000274271">
    <property type="component" value="Unassembled WGS sequence"/>
</dbReference>
<sequence>MRNLVCFIVLSFLLPSGCKRENEGFDPGGPITRYLQGRWQLEKIVAPSGTKTGSQIGYTEIIESGNNQVEDYDKIFRNGSLINTYVWSRSAAPILNASDMTVTLTYDNGVKRFFKIKQQPGKTTLETSGYLSQIGAAQDSVKYHYISVQ</sequence>
<name>A0A3P1CP99_9BACT</name>
<reference evidence="1 2" key="1">
    <citation type="submission" date="2018-11" db="EMBL/GenBank/DDBJ databases">
        <authorList>
            <person name="Zhou Z."/>
            <person name="Wang G."/>
        </authorList>
    </citation>
    <scope>NUCLEOTIDE SEQUENCE [LARGE SCALE GENOMIC DNA]</scope>
    <source>
        <strain evidence="1 2">KCTC42998</strain>
    </source>
</reference>
<evidence type="ECO:0000313" key="1">
    <source>
        <dbReference type="EMBL" id="RRB15157.1"/>
    </source>
</evidence>
<dbReference type="OrthoDB" id="963335at2"/>